<sequence length="57" mass="6133">MKRLLQTASPDFKSLDLQGDAGMALLHTTQEMTSTSKAYPLYKEVIAYGLSKAASGP</sequence>
<evidence type="ECO:0000313" key="2">
    <source>
        <dbReference type="Proteomes" id="UP000627715"/>
    </source>
</evidence>
<reference evidence="1" key="1">
    <citation type="journal article" date="2014" name="Int. J. Syst. Evol. Microbiol.">
        <title>Complete genome sequence of Corynebacterium casei LMG S-19264T (=DSM 44701T), isolated from a smear-ripened cheese.</title>
        <authorList>
            <consortium name="US DOE Joint Genome Institute (JGI-PGF)"/>
            <person name="Walter F."/>
            <person name="Albersmeier A."/>
            <person name="Kalinowski J."/>
            <person name="Ruckert C."/>
        </authorList>
    </citation>
    <scope>NUCLEOTIDE SEQUENCE</scope>
    <source>
        <strain evidence="1">CGMCC 1.15425</strain>
    </source>
</reference>
<evidence type="ECO:0000313" key="1">
    <source>
        <dbReference type="EMBL" id="GFZ82580.1"/>
    </source>
</evidence>
<gene>
    <name evidence="1" type="ORF">GCM10011403_27730</name>
</gene>
<organism evidence="1 2">
    <name type="scientific">Pseudohongiella nitratireducens</name>
    <dbReference type="NCBI Taxonomy" id="1768907"/>
    <lineage>
        <taxon>Bacteria</taxon>
        <taxon>Pseudomonadati</taxon>
        <taxon>Pseudomonadota</taxon>
        <taxon>Gammaproteobacteria</taxon>
        <taxon>Pseudomonadales</taxon>
        <taxon>Pseudohongiellaceae</taxon>
        <taxon>Pseudohongiella</taxon>
    </lineage>
</organism>
<comment type="caution">
    <text evidence="1">The sequence shown here is derived from an EMBL/GenBank/DDBJ whole genome shotgun (WGS) entry which is preliminary data.</text>
</comment>
<proteinExistence type="predicted"/>
<reference evidence="1" key="2">
    <citation type="submission" date="2020-09" db="EMBL/GenBank/DDBJ databases">
        <authorList>
            <person name="Sun Q."/>
            <person name="Zhou Y."/>
        </authorList>
    </citation>
    <scope>NUCLEOTIDE SEQUENCE</scope>
    <source>
        <strain evidence="1">CGMCC 1.15425</strain>
    </source>
</reference>
<dbReference type="Proteomes" id="UP000627715">
    <property type="component" value="Unassembled WGS sequence"/>
</dbReference>
<accession>A0A916QM35</accession>
<protein>
    <submittedName>
        <fullName evidence="1">Uncharacterized protein</fullName>
    </submittedName>
</protein>
<keyword evidence="2" id="KW-1185">Reference proteome</keyword>
<name>A0A916QM35_9GAMM</name>
<dbReference type="EMBL" id="BMIY01000013">
    <property type="protein sequence ID" value="GFZ82580.1"/>
    <property type="molecule type" value="Genomic_DNA"/>
</dbReference>
<dbReference type="AlphaFoldDB" id="A0A916QM35"/>